<organism evidence="2 3">
    <name type="scientific">Heterorhabditis bacteriophora</name>
    <name type="common">Entomopathogenic nematode worm</name>
    <dbReference type="NCBI Taxonomy" id="37862"/>
    <lineage>
        <taxon>Eukaryota</taxon>
        <taxon>Metazoa</taxon>
        <taxon>Ecdysozoa</taxon>
        <taxon>Nematoda</taxon>
        <taxon>Chromadorea</taxon>
        <taxon>Rhabditida</taxon>
        <taxon>Rhabditina</taxon>
        <taxon>Rhabditomorpha</taxon>
        <taxon>Strongyloidea</taxon>
        <taxon>Heterorhabditidae</taxon>
        <taxon>Heterorhabditis</taxon>
    </lineage>
</organism>
<proteinExistence type="predicted"/>
<dbReference type="Proteomes" id="UP000095283">
    <property type="component" value="Unplaced"/>
</dbReference>
<dbReference type="WBParaSite" id="Hba_10885">
    <property type="protein sequence ID" value="Hba_10885"/>
    <property type="gene ID" value="Hba_10885"/>
</dbReference>
<feature type="domain" description="EB" evidence="1">
    <location>
        <begin position="35"/>
        <end position="91"/>
    </location>
</feature>
<evidence type="ECO:0000259" key="1">
    <source>
        <dbReference type="Pfam" id="PF01683"/>
    </source>
</evidence>
<sequence length="183" mass="19642">MCVSLDSQADPGQMCEEDVTVCTGNSQCLNEICTCASGQISLNGQCVHIISQVTTSPIRGCSMNYECGINSMCIQGRCQCNKGFSFINGHCLSQCTSQCDPNATCQEGSCRCRNGFISSGSSCIPLHNHILEPNPYSEVTHDVPQLIITYLYFSLIVTLFSANTNGALADAVILTQTMTNDGK</sequence>
<name>A0A1I7X0B9_HETBA</name>
<evidence type="ECO:0000313" key="3">
    <source>
        <dbReference type="WBParaSite" id="Hba_10885"/>
    </source>
</evidence>
<keyword evidence="2" id="KW-1185">Reference proteome</keyword>
<protein>
    <submittedName>
        <fullName evidence="3">EB domain-containing protein</fullName>
    </submittedName>
</protein>
<reference evidence="3" key="1">
    <citation type="submission" date="2016-11" db="UniProtKB">
        <authorList>
            <consortium name="WormBaseParasite"/>
        </authorList>
    </citation>
    <scope>IDENTIFICATION</scope>
</reference>
<dbReference type="AlphaFoldDB" id="A0A1I7X0B9"/>
<evidence type="ECO:0000313" key="2">
    <source>
        <dbReference type="Proteomes" id="UP000095283"/>
    </source>
</evidence>
<dbReference type="Pfam" id="PF01683">
    <property type="entry name" value="EB"/>
    <property type="match status" value="1"/>
</dbReference>
<accession>A0A1I7X0B9</accession>
<dbReference type="InterPro" id="IPR006149">
    <property type="entry name" value="EB_dom"/>
</dbReference>